<feature type="compositionally biased region" description="Polar residues" evidence="1">
    <location>
        <begin position="142"/>
        <end position="156"/>
    </location>
</feature>
<gene>
    <name evidence="2" type="ORF">BCR39DRAFT_520955</name>
</gene>
<dbReference type="AlphaFoldDB" id="A0A1Y2BDZ4"/>
<feature type="compositionally biased region" description="Low complexity" evidence="1">
    <location>
        <begin position="85"/>
        <end position="102"/>
    </location>
</feature>
<feature type="compositionally biased region" description="Polar residues" evidence="1">
    <location>
        <begin position="108"/>
        <end position="134"/>
    </location>
</feature>
<organism evidence="2 3">
    <name type="scientific">Naematelia encephala</name>
    <dbReference type="NCBI Taxonomy" id="71784"/>
    <lineage>
        <taxon>Eukaryota</taxon>
        <taxon>Fungi</taxon>
        <taxon>Dikarya</taxon>
        <taxon>Basidiomycota</taxon>
        <taxon>Agaricomycotina</taxon>
        <taxon>Tremellomycetes</taxon>
        <taxon>Tremellales</taxon>
        <taxon>Naemateliaceae</taxon>
        <taxon>Naematelia</taxon>
    </lineage>
</organism>
<feature type="compositionally biased region" description="Low complexity" evidence="1">
    <location>
        <begin position="36"/>
        <end position="51"/>
    </location>
</feature>
<feature type="compositionally biased region" description="Polar residues" evidence="1">
    <location>
        <begin position="1"/>
        <end position="29"/>
    </location>
</feature>
<evidence type="ECO:0000313" key="3">
    <source>
        <dbReference type="Proteomes" id="UP000193986"/>
    </source>
</evidence>
<dbReference type="EMBL" id="MCFC01000007">
    <property type="protein sequence ID" value="ORY33058.1"/>
    <property type="molecule type" value="Genomic_DNA"/>
</dbReference>
<evidence type="ECO:0000313" key="2">
    <source>
        <dbReference type="EMBL" id="ORY33058.1"/>
    </source>
</evidence>
<keyword evidence="3" id="KW-1185">Reference proteome</keyword>
<protein>
    <submittedName>
        <fullName evidence="2">Uncharacterized protein</fullName>
    </submittedName>
</protein>
<dbReference type="InParanoid" id="A0A1Y2BDZ4"/>
<evidence type="ECO:0000256" key="1">
    <source>
        <dbReference type="SAM" id="MobiDB-lite"/>
    </source>
</evidence>
<feature type="compositionally biased region" description="Gly residues" evidence="1">
    <location>
        <begin position="196"/>
        <end position="208"/>
    </location>
</feature>
<sequence>MSNFSNTQPPSQRQPHSRTTVPLHSNRNTGHPPRTNTNPSSSWAMSSSNPNYIHGSSPGSAISPGMSHSHRTYGHSSNAGQQGHVPPSSFGGSPGPVFSQGGRRQATDPVSPSTPGSSNGYGADISASNGSPLNPSHGRPARQSSSIPVTPSTGPTRISGGFGSSPDSVTTPSAFAHHGSKNSHLPDQELASLNLGGSGNGGTNGHSGGSQPSTTHPNTFMVGSPNQNQLYRPSASDGSQKSRS</sequence>
<name>A0A1Y2BDZ4_9TREE</name>
<feature type="region of interest" description="Disordered" evidence="1">
    <location>
        <begin position="1"/>
        <end position="244"/>
    </location>
</feature>
<feature type="compositionally biased region" description="Polar residues" evidence="1">
    <location>
        <begin position="224"/>
        <end position="244"/>
    </location>
</feature>
<proteinExistence type="predicted"/>
<accession>A0A1Y2BDZ4</accession>
<comment type="caution">
    <text evidence="2">The sequence shown here is derived from an EMBL/GenBank/DDBJ whole genome shotgun (WGS) entry which is preliminary data.</text>
</comment>
<dbReference type="Proteomes" id="UP000193986">
    <property type="component" value="Unassembled WGS sequence"/>
</dbReference>
<reference evidence="2 3" key="1">
    <citation type="submission" date="2016-07" db="EMBL/GenBank/DDBJ databases">
        <title>Pervasive Adenine N6-methylation of Active Genes in Fungi.</title>
        <authorList>
            <consortium name="DOE Joint Genome Institute"/>
            <person name="Mondo S.J."/>
            <person name="Dannebaum R.O."/>
            <person name="Kuo R.C."/>
            <person name="Labutti K."/>
            <person name="Haridas S."/>
            <person name="Kuo A."/>
            <person name="Salamov A."/>
            <person name="Ahrendt S.R."/>
            <person name="Lipzen A."/>
            <person name="Sullivan W."/>
            <person name="Andreopoulos W.B."/>
            <person name="Clum A."/>
            <person name="Lindquist E."/>
            <person name="Daum C."/>
            <person name="Ramamoorthy G.K."/>
            <person name="Gryganskyi A."/>
            <person name="Culley D."/>
            <person name="Magnuson J.K."/>
            <person name="James T.Y."/>
            <person name="O'Malley M.A."/>
            <person name="Stajich J.E."/>
            <person name="Spatafora J.W."/>
            <person name="Visel A."/>
            <person name="Grigoriev I.V."/>
        </authorList>
    </citation>
    <scope>NUCLEOTIDE SEQUENCE [LARGE SCALE GENOMIC DNA]</scope>
    <source>
        <strain evidence="2 3">68-887.2</strain>
    </source>
</reference>